<dbReference type="AlphaFoldDB" id="L9JX82"/>
<dbReference type="EMBL" id="KB320933">
    <property type="protein sequence ID" value="ELW54973.1"/>
    <property type="molecule type" value="Genomic_DNA"/>
</dbReference>
<dbReference type="Pfam" id="PF02865">
    <property type="entry name" value="STAT_int"/>
    <property type="match status" value="1"/>
</dbReference>
<sequence>MAGWIQAQQLQGDALRQMQVLYGQHFPIEVRHYLAQWIESQPWFVNASADAGASATYMDQAPSPAVCAPTHYNMYPQNPDPVLDQDGEFDLDETMDVARHVEELLRRPIDGLDPRLSPPATLFSARGSLS</sequence>
<dbReference type="PANTHER" id="PTHR11801">
    <property type="entry name" value="SIGNAL TRANSDUCER AND ACTIVATOR OF TRANSCRIPTION"/>
    <property type="match status" value="1"/>
</dbReference>
<dbReference type="Gene3D" id="1.10.532.10">
    <property type="entry name" value="STAT transcription factor, N-terminal domain"/>
    <property type="match status" value="1"/>
</dbReference>
<keyword evidence="4" id="KW-1185">Reference proteome</keyword>
<evidence type="ECO:0000256" key="1">
    <source>
        <dbReference type="ARBA" id="ARBA00022999"/>
    </source>
</evidence>
<protein>
    <submittedName>
        <fullName evidence="3">Signal transducer and activator of transcription 5A</fullName>
    </submittedName>
</protein>
<dbReference type="SUPFAM" id="SSF48092">
    <property type="entry name" value="Transcription factor STAT-4 N-domain"/>
    <property type="match status" value="1"/>
</dbReference>
<feature type="domain" description="STAT transcription factor protein interaction" evidence="2">
    <location>
        <begin position="2"/>
        <end position="118"/>
    </location>
</feature>
<proteinExistence type="predicted"/>
<organism evidence="3 4">
    <name type="scientific">Tupaia chinensis</name>
    <name type="common">Chinese tree shrew</name>
    <name type="synonym">Tupaia belangeri chinensis</name>
    <dbReference type="NCBI Taxonomy" id="246437"/>
    <lineage>
        <taxon>Eukaryota</taxon>
        <taxon>Metazoa</taxon>
        <taxon>Chordata</taxon>
        <taxon>Craniata</taxon>
        <taxon>Vertebrata</taxon>
        <taxon>Euteleostomi</taxon>
        <taxon>Mammalia</taxon>
        <taxon>Eutheria</taxon>
        <taxon>Euarchontoglires</taxon>
        <taxon>Scandentia</taxon>
        <taxon>Tupaiidae</taxon>
        <taxon>Tupaia</taxon>
    </lineage>
</organism>
<gene>
    <name evidence="3" type="ORF">TREES_T100004500</name>
</gene>
<evidence type="ECO:0000313" key="3">
    <source>
        <dbReference type="EMBL" id="ELW54973.1"/>
    </source>
</evidence>
<dbReference type="SMART" id="SM00964">
    <property type="entry name" value="STAT_int"/>
    <property type="match status" value="1"/>
</dbReference>
<dbReference type="InterPro" id="IPR036535">
    <property type="entry name" value="STAT_N_sf"/>
</dbReference>
<dbReference type="InterPro" id="IPR013799">
    <property type="entry name" value="STAT_TF_prot_interaction"/>
</dbReference>
<dbReference type="STRING" id="246437.L9JX82"/>
<evidence type="ECO:0000259" key="2">
    <source>
        <dbReference type="SMART" id="SM00964"/>
    </source>
</evidence>
<reference evidence="4" key="2">
    <citation type="journal article" date="2013" name="Nat. Commun.">
        <title>Genome of the Chinese tree shrew.</title>
        <authorList>
            <person name="Fan Y."/>
            <person name="Huang Z.Y."/>
            <person name="Cao C.C."/>
            <person name="Chen C.S."/>
            <person name="Chen Y.X."/>
            <person name="Fan D.D."/>
            <person name="He J."/>
            <person name="Hou H.L."/>
            <person name="Hu L."/>
            <person name="Hu X.T."/>
            <person name="Jiang X.T."/>
            <person name="Lai R."/>
            <person name="Lang Y.S."/>
            <person name="Liang B."/>
            <person name="Liao S.G."/>
            <person name="Mu D."/>
            <person name="Ma Y.Y."/>
            <person name="Niu Y.Y."/>
            <person name="Sun X.Q."/>
            <person name="Xia J.Q."/>
            <person name="Xiao J."/>
            <person name="Xiong Z.Q."/>
            <person name="Xu L."/>
            <person name="Yang L."/>
            <person name="Zhang Y."/>
            <person name="Zhao W."/>
            <person name="Zhao X.D."/>
            <person name="Zheng Y.T."/>
            <person name="Zhou J.M."/>
            <person name="Zhu Y.B."/>
            <person name="Zhang G.J."/>
            <person name="Wang J."/>
            <person name="Yao Y.G."/>
        </authorList>
    </citation>
    <scope>NUCLEOTIDE SEQUENCE [LARGE SCALE GENOMIC DNA]</scope>
</reference>
<accession>L9JX82</accession>
<dbReference type="eggNOG" id="KOG3667">
    <property type="taxonomic scope" value="Eukaryota"/>
</dbReference>
<reference evidence="4" key="1">
    <citation type="submission" date="2012-07" db="EMBL/GenBank/DDBJ databases">
        <title>Genome of the Chinese tree shrew, a rising model animal genetically related to primates.</title>
        <authorList>
            <person name="Zhang G."/>
            <person name="Fan Y."/>
            <person name="Yao Y."/>
            <person name="Huang Z."/>
        </authorList>
    </citation>
    <scope>NUCLEOTIDE SEQUENCE [LARGE SCALE GENOMIC DNA]</scope>
</reference>
<name>L9JX82_TUPCH</name>
<dbReference type="GO" id="GO:0007165">
    <property type="term" value="P:signal transduction"/>
    <property type="evidence" value="ECO:0007669"/>
    <property type="project" value="InterPro"/>
</dbReference>
<dbReference type="InterPro" id="IPR001217">
    <property type="entry name" value="STAT"/>
</dbReference>
<evidence type="ECO:0000313" key="4">
    <source>
        <dbReference type="Proteomes" id="UP000011518"/>
    </source>
</evidence>
<dbReference type="GO" id="GO:0003700">
    <property type="term" value="F:DNA-binding transcription factor activity"/>
    <property type="evidence" value="ECO:0007669"/>
    <property type="project" value="InterPro"/>
</dbReference>
<keyword evidence="1" id="KW-0727">SH2 domain</keyword>
<dbReference type="InParanoid" id="L9JX82"/>
<dbReference type="Proteomes" id="UP000011518">
    <property type="component" value="Unassembled WGS sequence"/>
</dbReference>